<evidence type="ECO:0000256" key="7">
    <source>
        <dbReference type="ARBA" id="ARBA00022723"/>
    </source>
</evidence>
<feature type="region of interest" description="Disordered" evidence="15">
    <location>
        <begin position="216"/>
        <end position="258"/>
    </location>
</feature>
<dbReference type="PROSITE" id="PS50089">
    <property type="entry name" value="ZF_RING_2"/>
    <property type="match status" value="1"/>
</dbReference>
<comment type="subcellular location">
    <subcellularLocation>
        <location evidence="2">Membrane</location>
        <topology evidence="2">Single-pass membrane protein</topology>
    </subcellularLocation>
</comment>
<dbReference type="InterPro" id="IPR001841">
    <property type="entry name" value="Znf_RING"/>
</dbReference>
<gene>
    <name evidence="18" type="ORF">CASFOL_038842</name>
</gene>
<dbReference type="Pfam" id="PF13639">
    <property type="entry name" value="zf-RING_2"/>
    <property type="match status" value="1"/>
</dbReference>
<dbReference type="InterPro" id="IPR044600">
    <property type="entry name" value="ATL1/ATL16-like"/>
</dbReference>
<evidence type="ECO:0000256" key="3">
    <source>
        <dbReference type="ARBA" id="ARBA00004906"/>
    </source>
</evidence>
<dbReference type="SUPFAM" id="SSF57850">
    <property type="entry name" value="RING/U-box"/>
    <property type="match status" value="1"/>
</dbReference>
<accession>A0ABD3BKK9</accession>
<dbReference type="Gene3D" id="3.30.40.10">
    <property type="entry name" value="Zinc/RING finger domain, C3HC4 (zinc finger)"/>
    <property type="match status" value="1"/>
</dbReference>
<evidence type="ECO:0000256" key="15">
    <source>
        <dbReference type="SAM" id="MobiDB-lite"/>
    </source>
</evidence>
<feature type="transmembrane region" description="Helical" evidence="16">
    <location>
        <begin position="68"/>
        <end position="93"/>
    </location>
</feature>
<dbReference type="GO" id="GO:0061630">
    <property type="term" value="F:ubiquitin protein ligase activity"/>
    <property type="evidence" value="ECO:0007669"/>
    <property type="project" value="UniProtKB-EC"/>
</dbReference>
<evidence type="ECO:0000256" key="1">
    <source>
        <dbReference type="ARBA" id="ARBA00000900"/>
    </source>
</evidence>
<dbReference type="SMART" id="SM00184">
    <property type="entry name" value="RING"/>
    <property type="match status" value="1"/>
</dbReference>
<sequence length="376" mass="41239">MALHLRKLIGPSADDDKLCKKPCDADKNPSNICPPSCINLYVCPDVCKFPPPPEPTEVGGPKSPRVSLLLTISLSALAAAFFLFTCYTIYKLYSNWRRSRRRQRQRQEISLQQEDGGPDQFLDEDQGPVVDHHVWYIRTIGLQPSVIGAITIVKYKKGDGLIESTDCSVCLSEFQEDENLRLMPKCNHAFHVMCIDTWLRSHTNCPMCRAGIVSSSARLSSPQEPTVQNPGLGPTEEARNGNSGSNIGLGTDSENEPQLRIGIDDETVSRALTDPKSLDGTQPLRRSISVDSLSALASAFPGPSDRKIIDNQLVEVKESTISGVVAKRAGFNQGLLRLIGSPSIERSMQTGSSAMKRSLSCSANVFLSRHSNRNRS</sequence>
<keyword evidence="9" id="KW-0833">Ubl conjugation pathway</keyword>
<comment type="caution">
    <text evidence="18">The sequence shown here is derived from an EMBL/GenBank/DDBJ whole genome shotgun (WGS) entry which is preliminary data.</text>
</comment>
<dbReference type="AlphaFoldDB" id="A0ABD3BKK9"/>
<proteinExistence type="inferred from homology"/>
<keyword evidence="11 16" id="KW-1133">Transmembrane helix</keyword>
<comment type="catalytic activity">
    <reaction evidence="1">
        <text>S-ubiquitinyl-[E2 ubiquitin-conjugating enzyme]-L-cysteine + [acceptor protein]-L-lysine = [E2 ubiquitin-conjugating enzyme]-L-cysteine + N(6)-ubiquitinyl-[acceptor protein]-L-lysine.</text>
        <dbReference type="EC" id="2.3.2.27"/>
    </reaction>
</comment>
<dbReference type="SMART" id="SM01197">
    <property type="entry name" value="FANCL_C"/>
    <property type="match status" value="1"/>
</dbReference>
<evidence type="ECO:0000256" key="8">
    <source>
        <dbReference type="ARBA" id="ARBA00022771"/>
    </source>
</evidence>
<evidence type="ECO:0000256" key="14">
    <source>
        <dbReference type="PROSITE-ProRule" id="PRU00175"/>
    </source>
</evidence>
<keyword evidence="19" id="KW-1185">Reference proteome</keyword>
<comment type="similarity">
    <text evidence="13">Belongs to the RING-type zinc finger family. ATL subfamily.</text>
</comment>
<keyword evidence="5" id="KW-0808">Transferase</keyword>
<dbReference type="GO" id="GO:0016020">
    <property type="term" value="C:membrane"/>
    <property type="evidence" value="ECO:0007669"/>
    <property type="project" value="UniProtKB-SubCell"/>
</dbReference>
<reference evidence="19" key="1">
    <citation type="journal article" date="2024" name="IScience">
        <title>Strigolactones Initiate the Formation of Haustorium-like Structures in Castilleja.</title>
        <authorList>
            <person name="Buerger M."/>
            <person name="Peterson D."/>
            <person name="Chory J."/>
        </authorList>
    </citation>
    <scope>NUCLEOTIDE SEQUENCE [LARGE SCALE GENOMIC DNA]</scope>
</reference>
<dbReference type="Proteomes" id="UP001632038">
    <property type="component" value="Unassembled WGS sequence"/>
</dbReference>
<feature type="compositionally biased region" description="Polar residues" evidence="15">
    <location>
        <begin position="216"/>
        <end position="229"/>
    </location>
</feature>
<dbReference type="EMBL" id="JAVIJP010000083">
    <property type="protein sequence ID" value="KAL3617297.1"/>
    <property type="molecule type" value="Genomic_DNA"/>
</dbReference>
<keyword evidence="7" id="KW-0479">Metal-binding</keyword>
<evidence type="ECO:0000256" key="4">
    <source>
        <dbReference type="ARBA" id="ARBA00012483"/>
    </source>
</evidence>
<evidence type="ECO:0000313" key="18">
    <source>
        <dbReference type="EMBL" id="KAL3617297.1"/>
    </source>
</evidence>
<evidence type="ECO:0000256" key="11">
    <source>
        <dbReference type="ARBA" id="ARBA00022989"/>
    </source>
</evidence>
<evidence type="ECO:0000256" key="2">
    <source>
        <dbReference type="ARBA" id="ARBA00004167"/>
    </source>
</evidence>
<dbReference type="PANTHER" id="PTHR46913">
    <property type="entry name" value="RING-H2 FINGER PROTEIN ATL16"/>
    <property type="match status" value="1"/>
</dbReference>
<keyword evidence="10" id="KW-0862">Zinc</keyword>
<keyword evidence="6 16" id="KW-0812">Transmembrane</keyword>
<evidence type="ECO:0000313" key="19">
    <source>
        <dbReference type="Proteomes" id="UP001632038"/>
    </source>
</evidence>
<keyword evidence="8 14" id="KW-0863">Zinc-finger</keyword>
<dbReference type="GO" id="GO:0008270">
    <property type="term" value="F:zinc ion binding"/>
    <property type="evidence" value="ECO:0007669"/>
    <property type="project" value="UniProtKB-KW"/>
</dbReference>
<evidence type="ECO:0000259" key="17">
    <source>
        <dbReference type="PROSITE" id="PS50089"/>
    </source>
</evidence>
<evidence type="ECO:0000256" key="5">
    <source>
        <dbReference type="ARBA" id="ARBA00022679"/>
    </source>
</evidence>
<evidence type="ECO:0000256" key="16">
    <source>
        <dbReference type="SAM" id="Phobius"/>
    </source>
</evidence>
<feature type="region of interest" description="Disordered" evidence="15">
    <location>
        <begin position="264"/>
        <end position="283"/>
    </location>
</feature>
<dbReference type="FunFam" id="3.30.40.10:FF:000233">
    <property type="entry name" value="RING-H2 finger protein ATL54"/>
    <property type="match status" value="1"/>
</dbReference>
<keyword evidence="12 16" id="KW-0472">Membrane</keyword>
<evidence type="ECO:0000256" key="13">
    <source>
        <dbReference type="ARBA" id="ARBA00024209"/>
    </source>
</evidence>
<name>A0ABD3BKK9_9LAMI</name>
<evidence type="ECO:0000256" key="12">
    <source>
        <dbReference type="ARBA" id="ARBA00023136"/>
    </source>
</evidence>
<dbReference type="PANTHER" id="PTHR46913:SF19">
    <property type="entry name" value="RING-TYPE E3 UBIQUITIN TRANSFERASE"/>
    <property type="match status" value="1"/>
</dbReference>
<dbReference type="InterPro" id="IPR013083">
    <property type="entry name" value="Znf_RING/FYVE/PHD"/>
</dbReference>
<feature type="domain" description="RING-type" evidence="17">
    <location>
        <begin position="167"/>
        <end position="209"/>
    </location>
</feature>
<dbReference type="CDD" id="cd16461">
    <property type="entry name" value="RING-H2_EL5-like"/>
    <property type="match status" value="1"/>
</dbReference>
<evidence type="ECO:0000256" key="10">
    <source>
        <dbReference type="ARBA" id="ARBA00022833"/>
    </source>
</evidence>
<organism evidence="18 19">
    <name type="scientific">Castilleja foliolosa</name>
    <dbReference type="NCBI Taxonomy" id="1961234"/>
    <lineage>
        <taxon>Eukaryota</taxon>
        <taxon>Viridiplantae</taxon>
        <taxon>Streptophyta</taxon>
        <taxon>Embryophyta</taxon>
        <taxon>Tracheophyta</taxon>
        <taxon>Spermatophyta</taxon>
        <taxon>Magnoliopsida</taxon>
        <taxon>eudicotyledons</taxon>
        <taxon>Gunneridae</taxon>
        <taxon>Pentapetalae</taxon>
        <taxon>asterids</taxon>
        <taxon>lamiids</taxon>
        <taxon>Lamiales</taxon>
        <taxon>Orobanchaceae</taxon>
        <taxon>Pedicularideae</taxon>
        <taxon>Castillejinae</taxon>
        <taxon>Castilleja</taxon>
    </lineage>
</organism>
<comment type="pathway">
    <text evidence="3">Protein modification; protein ubiquitination.</text>
</comment>
<protein>
    <recommendedName>
        <fullName evidence="4">RING-type E3 ubiquitin transferase</fullName>
        <ecNumber evidence="4">2.3.2.27</ecNumber>
    </recommendedName>
</protein>
<evidence type="ECO:0000256" key="9">
    <source>
        <dbReference type="ARBA" id="ARBA00022786"/>
    </source>
</evidence>
<dbReference type="EC" id="2.3.2.27" evidence="4"/>
<evidence type="ECO:0000256" key="6">
    <source>
        <dbReference type="ARBA" id="ARBA00022692"/>
    </source>
</evidence>